<feature type="region of interest" description="Disordered" evidence="2">
    <location>
        <begin position="1"/>
        <end position="37"/>
    </location>
</feature>
<name>A0A6I8UJK4_DROPS</name>
<gene>
    <name evidence="4" type="primary">LOC4817421</name>
</gene>
<sequence>MDERERCQSTSNRQWPEGLDMQEAMADAASPSPQNWKRSDSLKIFSRAMMRDWRKRGEEMHHLQKETEYLRGEYKQTNNTVHMCKALKQVELERNSDLQLELMKSNLNFEEFHSSISSLTEVKEKLLNEVEMRKREHDELQAVADQRKTELNAALGELRNDENRLLDEEDVMNHLRTNNANLVNEIALLRWLQMKYKMSEKCLTKKLEEANERMTIMQDELNFLHDRVRAWNTNEPMNEPQIRPVIEQLQELSNAIDSFPAECRYSKSSNNEPQENEPQTRPLIEQLQELSASIESFPTECRNSSNRSSAFPMVWPTQSHSKLMRQHSHALQNGFKIPTLFKIVSLVLGRFRSRSK</sequence>
<keyword evidence="3" id="KW-1185">Reference proteome</keyword>
<evidence type="ECO:0000313" key="4">
    <source>
        <dbReference type="RefSeq" id="XP_001356565.4"/>
    </source>
</evidence>
<protein>
    <submittedName>
        <fullName evidence="4">Uncharacterized protein isoform X1</fullName>
    </submittedName>
</protein>
<evidence type="ECO:0000313" key="3">
    <source>
        <dbReference type="Proteomes" id="UP000001819"/>
    </source>
</evidence>
<accession>A0A6I8UJK4</accession>
<feature type="coiled-coil region" evidence="1">
    <location>
        <begin position="200"/>
        <end position="227"/>
    </location>
</feature>
<keyword evidence="1" id="KW-0175">Coiled coil</keyword>
<organism evidence="3 4">
    <name type="scientific">Drosophila pseudoobscura pseudoobscura</name>
    <name type="common">Fruit fly</name>
    <dbReference type="NCBI Taxonomy" id="46245"/>
    <lineage>
        <taxon>Eukaryota</taxon>
        <taxon>Metazoa</taxon>
        <taxon>Ecdysozoa</taxon>
        <taxon>Arthropoda</taxon>
        <taxon>Hexapoda</taxon>
        <taxon>Insecta</taxon>
        <taxon>Pterygota</taxon>
        <taxon>Neoptera</taxon>
        <taxon>Endopterygota</taxon>
        <taxon>Diptera</taxon>
        <taxon>Brachycera</taxon>
        <taxon>Muscomorpha</taxon>
        <taxon>Ephydroidea</taxon>
        <taxon>Drosophilidae</taxon>
        <taxon>Drosophila</taxon>
        <taxon>Sophophora</taxon>
    </lineage>
</organism>
<dbReference type="AlphaFoldDB" id="A0A6I8UJK4"/>
<dbReference type="RefSeq" id="XP_001356565.4">
    <property type="nucleotide sequence ID" value="XM_001356529.4"/>
</dbReference>
<dbReference type="KEGG" id="dpo:4817421"/>
<proteinExistence type="predicted"/>
<dbReference type="InParanoid" id="A0A6I8UJK4"/>
<reference evidence="4" key="1">
    <citation type="submission" date="2025-08" db="UniProtKB">
        <authorList>
            <consortium name="RefSeq"/>
        </authorList>
    </citation>
    <scope>IDENTIFICATION</scope>
    <source>
        <strain evidence="4">MV-25-SWS-2005</strain>
        <tissue evidence="4">Whole body</tissue>
    </source>
</reference>
<evidence type="ECO:0000256" key="1">
    <source>
        <dbReference type="SAM" id="Coils"/>
    </source>
</evidence>
<dbReference type="Proteomes" id="UP000001819">
    <property type="component" value="Chromosome 4"/>
</dbReference>
<evidence type="ECO:0000256" key="2">
    <source>
        <dbReference type="SAM" id="MobiDB-lite"/>
    </source>
</evidence>
<feature type="coiled-coil region" evidence="1">
    <location>
        <begin position="116"/>
        <end position="168"/>
    </location>
</feature>